<dbReference type="RefSeq" id="WP_244965133.1">
    <property type="nucleotide sequence ID" value="NZ_JACHHE010000004.1"/>
</dbReference>
<dbReference type="Gene3D" id="3.40.50.300">
    <property type="entry name" value="P-loop containing nucleotide triphosphate hydrolases"/>
    <property type="match status" value="2"/>
</dbReference>
<evidence type="ECO:0000313" key="3">
    <source>
        <dbReference type="Proteomes" id="UP000525923"/>
    </source>
</evidence>
<dbReference type="NCBIfam" id="TIGR03237">
    <property type="entry name" value="dnd_assoc_2"/>
    <property type="match status" value="1"/>
</dbReference>
<protein>
    <submittedName>
        <fullName evidence="2">DNA phosphorothioation-dependent restriction protein DptH</fullName>
    </submittedName>
</protein>
<dbReference type="Proteomes" id="UP000525923">
    <property type="component" value="Unassembled WGS sequence"/>
</dbReference>
<feature type="domain" description="Helicase HerA central" evidence="1">
    <location>
        <begin position="1451"/>
        <end position="1675"/>
    </location>
</feature>
<reference evidence="2 3" key="1">
    <citation type="submission" date="2020-08" db="EMBL/GenBank/DDBJ databases">
        <title>Genomic Encyclopedia of Type Strains, Phase IV (KMG-IV): sequencing the most valuable type-strain genomes for metagenomic binning, comparative biology and taxonomic classification.</title>
        <authorList>
            <person name="Goeker M."/>
        </authorList>
    </citation>
    <scope>NUCLEOTIDE SEQUENCE [LARGE SCALE GENOMIC DNA]</scope>
    <source>
        <strain evidence="2 3">DSM 15895</strain>
    </source>
</reference>
<evidence type="ECO:0000259" key="1">
    <source>
        <dbReference type="Pfam" id="PF01935"/>
    </source>
</evidence>
<keyword evidence="3" id="KW-1185">Reference proteome</keyword>
<name>A0A7W8CRH4_9BACL</name>
<dbReference type="InterPro" id="IPR017646">
    <property type="entry name" value="Dnd_assoc_2"/>
</dbReference>
<dbReference type="SUPFAM" id="SSF52540">
    <property type="entry name" value="P-loop containing nucleoside triphosphate hydrolases"/>
    <property type="match status" value="1"/>
</dbReference>
<comment type="caution">
    <text evidence="2">The sequence shown here is derived from an EMBL/GenBank/DDBJ whole genome shotgun (WGS) entry which is preliminary data.</text>
</comment>
<dbReference type="PANTHER" id="PTHR30121:SF6">
    <property type="entry name" value="SLR6007 PROTEIN"/>
    <property type="match status" value="1"/>
</dbReference>
<evidence type="ECO:0000313" key="2">
    <source>
        <dbReference type="EMBL" id="MBB5180253.1"/>
    </source>
</evidence>
<dbReference type="PANTHER" id="PTHR30121">
    <property type="entry name" value="UNCHARACTERIZED PROTEIN YJGR-RELATED"/>
    <property type="match status" value="1"/>
</dbReference>
<dbReference type="Pfam" id="PF01935">
    <property type="entry name" value="DUF87"/>
    <property type="match status" value="1"/>
</dbReference>
<dbReference type="InterPro" id="IPR051162">
    <property type="entry name" value="T4SS_component"/>
</dbReference>
<accession>A0A7W8CRH4</accession>
<dbReference type="EMBL" id="JACHHE010000004">
    <property type="protein sequence ID" value="MBB5180253.1"/>
    <property type="molecule type" value="Genomic_DNA"/>
</dbReference>
<sequence>MSNLFYEYITSILIKHFENIELNAGDRFFLRLDQAIDVENLVQVMKEHDGVEEFFYQHHLGEVYQTFALPFGQIKLVIANTSKDVKPDFLVTLRNLVGEQKKEFKYTVLLSIVSEQLDSIQGGSSDLQKESMPLHPNSIFQDLKNKIEKSELDKTEKIVLIDNLNKLLREQEVQRITFFEFEDIFTTLRKGKIEDEDYAKFGLFKDSNLKTFNGKEQQKRLDLNRDFFEFVKQTHDFNYEEDILQKKFSPYGAKQLKNEGWEEIPFSTVNKFHEEYVSLLKDIKVVYKKFDIQEDVEIWDRSITETASGKRKRNIIIFNPKAISDMEFRIDFELQGRIKKMDVSHLTYDIKDENKLSVNVGKNYISGVITNSSTQPLFLKLKYQHGKKTALGAEFNILVVPFQAHYLKDIKSSYAIEPKKGFIALNYEDGKLSFGNGPSEKFISIVKNDEVIQFTSEETIVLSPQSQAFNDDEKLFFTLIFEHVPLKIMLESSLQSSVPIVGAKLWEQIREKREDVKWFKENNKLELGNRQYYIHPEYREFIYWEEQWIKDGYRHGKILGEELIQEEISLSENLNEAYSRYLNVFKIKNTISSFSTITEAVEKRAKEYINVYNEEIANFAEGMPAGKKGIDLFKLGTLSSKDMIYFTPFHPLMVAYKLKMFELLKQEEVDSSISQRLSAEALIPYISDISSNELYKSDYQLSAAEWIMFKSVKKVTVSDASQYLAKLVTDKLVQFREHFAYLFIDKSNAPLKINVINIENDKEVLKGILQWMLKEIISKKINIKPLEVNLYKTSSEDSAFDEFVFLSSAKDFEEKYGINLSKVEGLESEDVLRLIRENLLFYKTENLAKMKYAHISFYKMHAQQEFAIQSVKKMNTGISMEGLYTSIPSMKDEEWYKSGFGIKGYQVEEDNLLVSTAFYLNELASNLGNNGSNSYKKGEVLLSTTRTTDVDKLEKVFESSYWVTFVDPVVDLEFFNNYSDDLVVIHYSDQYSSSSRFDAITVTKKATQYYAVIKEFLNQKKVEGTDNNVLNTIKAFNTFNGEWLLRIIGSKGHFDREKLSIISAIKYAISYFDHSNILWVPISMEEILRVAGAVSLNKKDGIFTAKNLGVTGRHSDDLLLIGLESIGDEVYLHFYPVEVKIGINSNDVMKKALEQAHQTKKVIVDALTGEKGESFTGQFYKNFFVQLLIANARKLEISKLWPEKNYNISDAMIEKLLKAEYKIGQHLTPFIGEGSVLSFKKEAHFRSVSKEDDVLIMNLPEQDGYEGLVKSISNLWEWIQHEESDFIKEEMLSTLYMPREGSKALLVSPSGEYKVEEDHAYAKNYNNKSGNTVKIDELEREPQGISNVNPHGIHENNTELKNEIESMKGPEVEPKTIQEIEAVKVPEVEPSVILEIEPEKVKDRELEPTPQIVPEEIPEKKPELEVKPESEREPIPKIEKNHSIDLKNIRIKIGKVENSNRDIYWEFGNSSLANRHLLISGGSGQGKTYFMQCLLLEKSKLGLSSIVIDYTEGFLPNQLEPEFVEYLGPKLKQKVVISEKLPINPFKRNVRNIGGLELPESNTDIAERVKSVFSSVYKSLGIQQQNAIYEAVREGMDQYGDSMDFKKLKDLLEDAGTSYAKTALSQIRPLIDRDLFDFSESIDWKKITEADGEIFIIQLTLFPRDVQLVITEFILWDIWNYSVRFGSKNHPLPVLMDEAQNLDHTEKSPSARILTEGRKFGWSGWYATQFLKSQLGADELARLQNAAEKVYFLPPEQELSNVAASLSKDNGEKKIWEAKLAHLKKGQCIVHSPILKENGELSTPLPTVVNISPLSERI</sequence>
<proteinExistence type="predicted"/>
<organism evidence="2 3">
    <name type="scientific">Planococcus koreensis</name>
    <dbReference type="NCBI Taxonomy" id="112331"/>
    <lineage>
        <taxon>Bacteria</taxon>
        <taxon>Bacillati</taxon>
        <taxon>Bacillota</taxon>
        <taxon>Bacilli</taxon>
        <taxon>Bacillales</taxon>
        <taxon>Caryophanaceae</taxon>
        <taxon>Planococcus</taxon>
    </lineage>
</organism>
<dbReference type="InterPro" id="IPR002789">
    <property type="entry name" value="HerA_central"/>
</dbReference>
<gene>
    <name evidence="2" type="ORF">HNQ44_001681</name>
</gene>
<dbReference type="InterPro" id="IPR027417">
    <property type="entry name" value="P-loop_NTPase"/>
</dbReference>